<proteinExistence type="predicted"/>
<feature type="domain" description="Glycosyltransferase subfamily 4-like N-terminal" evidence="4">
    <location>
        <begin position="14"/>
        <end position="223"/>
    </location>
</feature>
<feature type="domain" description="Glycosyl transferase family 1" evidence="3">
    <location>
        <begin position="266"/>
        <end position="427"/>
    </location>
</feature>
<evidence type="ECO:0000256" key="1">
    <source>
        <dbReference type="ARBA" id="ARBA00022676"/>
    </source>
</evidence>
<dbReference type="RefSeq" id="WP_259310709.1">
    <property type="nucleotide sequence ID" value="NZ_CP087164.1"/>
</dbReference>
<dbReference type="EC" id="2.4.1.250" evidence="5"/>
<dbReference type="InterPro" id="IPR028098">
    <property type="entry name" value="Glyco_trans_4-like_N"/>
</dbReference>
<dbReference type="KEGG" id="sbae:DSM104329_03049"/>
<gene>
    <name evidence="5" type="primary">mshA_7</name>
    <name evidence="5" type="ORF">DSM104329_03049</name>
</gene>
<accession>A0A9E6XYC2</accession>
<dbReference type="CDD" id="cd03801">
    <property type="entry name" value="GT4_PimA-like"/>
    <property type="match status" value="1"/>
</dbReference>
<sequence length="466" mass="50159">MPRVVSASIFFPRGGSAYVLRSLARELPAHGWDVTIVSGSRHDGHQGDARAFYAGFDLHEVDFTTALAAPDPMDPPAGAAPMHPSYEDRLGAPDRIFAALDDAQYERQVDAWAAALEEAGAATADVLHLSHLTPVNAAAQRVAPGVPVVGHLHGTELLMLERIAAGAPAGWTHAEAWARRLRGWAQSCARLILLSSTQVQRAVTALGIDPDRCTVMPNGYDPAAFAPAEEPVDRVALWRRCLVAEPRGWRPGRGAGSVAYAEEDLAAFAEGPTLLYVGRFTEVKRVGLMIAAYARARERFATRAPLVVVGGHAGEWEGEHPFDTIRRLGVPDVFLAGWHEHNELAALLHASDALVLASVREQFGQVIVEAMACGLPPIAVDRFGPSLIIRDGETGWLVEPDDEAGLAAAMVQAVDDGDERRRRGRNALEDARAHYSWPAIAGAMAATLEEALVPRDEMISGRLQQP</sequence>
<organism evidence="5 6">
    <name type="scientific">Capillimicrobium parvum</name>
    <dbReference type="NCBI Taxonomy" id="2884022"/>
    <lineage>
        <taxon>Bacteria</taxon>
        <taxon>Bacillati</taxon>
        <taxon>Actinomycetota</taxon>
        <taxon>Thermoleophilia</taxon>
        <taxon>Solirubrobacterales</taxon>
        <taxon>Capillimicrobiaceae</taxon>
        <taxon>Capillimicrobium</taxon>
    </lineage>
</organism>
<dbReference type="SUPFAM" id="SSF53756">
    <property type="entry name" value="UDP-Glycosyltransferase/glycogen phosphorylase"/>
    <property type="match status" value="1"/>
</dbReference>
<evidence type="ECO:0000313" key="5">
    <source>
        <dbReference type="EMBL" id="UGS36641.1"/>
    </source>
</evidence>
<keyword evidence="1 5" id="KW-0328">Glycosyltransferase</keyword>
<evidence type="ECO:0000259" key="3">
    <source>
        <dbReference type="Pfam" id="PF00534"/>
    </source>
</evidence>
<dbReference type="Proteomes" id="UP001162834">
    <property type="component" value="Chromosome"/>
</dbReference>
<evidence type="ECO:0000256" key="2">
    <source>
        <dbReference type="ARBA" id="ARBA00022679"/>
    </source>
</evidence>
<keyword evidence="6" id="KW-1185">Reference proteome</keyword>
<dbReference type="GO" id="GO:0102710">
    <property type="term" value="F:D-inositol-3-phosphate glycosyltransferase activity"/>
    <property type="evidence" value="ECO:0007669"/>
    <property type="project" value="UniProtKB-EC"/>
</dbReference>
<dbReference type="Pfam" id="PF13439">
    <property type="entry name" value="Glyco_transf_4"/>
    <property type="match status" value="1"/>
</dbReference>
<dbReference type="PANTHER" id="PTHR45947:SF3">
    <property type="entry name" value="SULFOQUINOVOSYL TRANSFERASE SQD2"/>
    <property type="match status" value="1"/>
</dbReference>
<dbReference type="GO" id="GO:1901137">
    <property type="term" value="P:carbohydrate derivative biosynthetic process"/>
    <property type="evidence" value="ECO:0007669"/>
    <property type="project" value="UniProtKB-ARBA"/>
</dbReference>
<dbReference type="Gene3D" id="3.40.50.2000">
    <property type="entry name" value="Glycogen Phosphorylase B"/>
    <property type="match status" value="2"/>
</dbReference>
<evidence type="ECO:0000259" key="4">
    <source>
        <dbReference type="Pfam" id="PF13439"/>
    </source>
</evidence>
<dbReference type="AlphaFoldDB" id="A0A9E6XYC2"/>
<dbReference type="InterPro" id="IPR001296">
    <property type="entry name" value="Glyco_trans_1"/>
</dbReference>
<dbReference type="InterPro" id="IPR050194">
    <property type="entry name" value="Glycosyltransferase_grp1"/>
</dbReference>
<evidence type="ECO:0000313" key="6">
    <source>
        <dbReference type="Proteomes" id="UP001162834"/>
    </source>
</evidence>
<name>A0A9E6XYC2_9ACTN</name>
<reference evidence="5" key="1">
    <citation type="journal article" date="2022" name="Int. J. Syst. Evol. Microbiol.">
        <title>Pseudomonas aegrilactucae sp. nov. and Pseudomonas morbosilactucae sp. nov., pathogens causing bacterial rot of lettuce in Japan.</title>
        <authorList>
            <person name="Sawada H."/>
            <person name="Fujikawa T."/>
            <person name="Satou M."/>
        </authorList>
    </citation>
    <scope>NUCLEOTIDE SEQUENCE</scope>
    <source>
        <strain evidence="5">0166_1</strain>
    </source>
</reference>
<dbReference type="PANTHER" id="PTHR45947">
    <property type="entry name" value="SULFOQUINOVOSYL TRANSFERASE SQD2"/>
    <property type="match status" value="1"/>
</dbReference>
<keyword evidence="2 5" id="KW-0808">Transferase</keyword>
<protein>
    <submittedName>
        <fullName evidence="5">D-inositol-3-phosphate glycosyltransferase</fullName>
        <ecNumber evidence="5">2.4.1.250</ecNumber>
    </submittedName>
</protein>
<dbReference type="EMBL" id="CP087164">
    <property type="protein sequence ID" value="UGS36641.1"/>
    <property type="molecule type" value="Genomic_DNA"/>
</dbReference>
<dbReference type="Pfam" id="PF00534">
    <property type="entry name" value="Glycos_transf_1"/>
    <property type="match status" value="1"/>
</dbReference>